<gene>
    <name evidence="2" type="ORF">JQC93_00190</name>
</gene>
<reference evidence="2 3" key="1">
    <citation type="submission" date="2021-02" db="EMBL/GenBank/DDBJ databases">
        <authorList>
            <person name="Park J.-S."/>
        </authorList>
    </citation>
    <scope>NUCLEOTIDE SEQUENCE [LARGE SCALE GENOMIC DNA]</scope>
    <source>
        <strain evidence="2 3">188UL20-2</strain>
    </source>
</reference>
<dbReference type="Proteomes" id="UP000809621">
    <property type="component" value="Unassembled WGS sequence"/>
</dbReference>
<evidence type="ECO:0000313" key="3">
    <source>
        <dbReference type="Proteomes" id="UP000809621"/>
    </source>
</evidence>
<name>A0ABS2HB19_9VIBR</name>
<proteinExistence type="predicted"/>
<dbReference type="RefSeq" id="WP_205156468.1">
    <property type="nucleotide sequence ID" value="NZ_JAFEUM010000001.1"/>
</dbReference>
<accession>A0ABS2HB19</accession>
<evidence type="ECO:0000256" key="1">
    <source>
        <dbReference type="SAM" id="SignalP"/>
    </source>
</evidence>
<feature type="chain" id="PRO_5047367943" description="Outer membrane protein beta-barrel domain-containing protein" evidence="1">
    <location>
        <begin position="21"/>
        <end position="171"/>
    </location>
</feature>
<organism evidence="2 3">
    <name type="scientific">Vibrio ulleungensis</name>
    <dbReference type="NCBI Taxonomy" id="2807619"/>
    <lineage>
        <taxon>Bacteria</taxon>
        <taxon>Pseudomonadati</taxon>
        <taxon>Pseudomonadota</taxon>
        <taxon>Gammaproteobacteria</taxon>
        <taxon>Vibrionales</taxon>
        <taxon>Vibrionaceae</taxon>
        <taxon>Vibrio</taxon>
    </lineage>
</organism>
<feature type="signal peptide" evidence="1">
    <location>
        <begin position="1"/>
        <end position="20"/>
    </location>
</feature>
<protein>
    <recommendedName>
        <fullName evidence="4">Outer membrane protein beta-barrel domain-containing protein</fullName>
    </recommendedName>
</protein>
<dbReference type="EMBL" id="JAFEUM010000001">
    <property type="protein sequence ID" value="MBM7034805.1"/>
    <property type="molecule type" value="Genomic_DNA"/>
</dbReference>
<keyword evidence="1" id="KW-0732">Signal</keyword>
<keyword evidence="3" id="KW-1185">Reference proteome</keyword>
<comment type="caution">
    <text evidence="2">The sequence shown here is derived from an EMBL/GenBank/DDBJ whole genome shotgun (WGS) entry which is preliminary data.</text>
</comment>
<sequence length="171" mass="18712">MNVTRLLALIMSLTATQLFANTIHFSPEIKTGPYIGSGLSGYGIQLGLRDVYNMDSIYLSYTDTQAQFLLINEDQITTYRIGAQMSIPRNSYTSLQVEVGYATYSGTRNHWGSDNPTLEQSGLSISIAGVVALSSNFALKLGMDLSFLDKKSTYLSYSVAPTYSTGLILSF</sequence>
<evidence type="ECO:0008006" key="4">
    <source>
        <dbReference type="Google" id="ProtNLM"/>
    </source>
</evidence>
<evidence type="ECO:0000313" key="2">
    <source>
        <dbReference type="EMBL" id="MBM7034805.1"/>
    </source>
</evidence>